<feature type="non-terminal residue" evidence="1">
    <location>
        <position position="1"/>
    </location>
</feature>
<proteinExistence type="predicted"/>
<evidence type="ECO:0000313" key="2">
    <source>
        <dbReference type="Proteomes" id="UP000011546"/>
    </source>
</evidence>
<reference evidence="1 2" key="1">
    <citation type="journal article" date="2014" name="PLoS Genet.">
        <title>Phylogenetically driven sequencing of extremely halophilic archaea reveals strategies for static and dynamic osmo-response.</title>
        <authorList>
            <person name="Becker E.A."/>
            <person name="Seitzer P.M."/>
            <person name="Tritt A."/>
            <person name="Larsen D."/>
            <person name="Krusor M."/>
            <person name="Yao A.I."/>
            <person name="Wu D."/>
            <person name="Madern D."/>
            <person name="Eisen J.A."/>
            <person name="Darling A.E."/>
            <person name="Facciotti M.T."/>
        </authorList>
    </citation>
    <scope>NUCLEOTIDE SEQUENCE [LARGE SCALE GENOMIC DNA]</scope>
    <source>
        <strain evidence="1 2">JCM 14978</strain>
    </source>
</reference>
<dbReference type="Proteomes" id="UP000011546">
    <property type="component" value="Unassembled WGS sequence"/>
</dbReference>
<organism evidence="1 2">
    <name type="scientific">Halorubrum kocurii JCM 14978</name>
    <dbReference type="NCBI Taxonomy" id="1230456"/>
    <lineage>
        <taxon>Archaea</taxon>
        <taxon>Methanobacteriati</taxon>
        <taxon>Methanobacteriota</taxon>
        <taxon>Stenosarchaea group</taxon>
        <taxon>Halobacteria</taxon>
        <taxon>Halobacteriales</taxon>
        <taxon>Haloferacaceae</taxon>
        <taxon>Halorubrum</taxon>
    </lineage>
</organism>
<dbReference type="Gene3D" id="3.90.180.10">
    <property type="entry name" value="Medium-chain alcohol dehydrogenases, catalytic domain"/>
    <property type="match status" value="1"/>
</dbReference>
<dbReference type="AlphaFoldDB" id="M0NRZ4"/>
<gene>
    <name evidence="1" type="ORF">C468_13089</name>
</gene>
<comment type="caution">
    <text evidence="1">The sequence shown here is derived from an EMBL/GenBank/DDBJ whole genome shotgun (WGS) entry which is preliminary data.</text>
</comment>
<accession>M0NRZ4</accession>
<protein>
    <submittedName>
        <fullName evidence="1">Alcohol dehydrogenase GroES domain protein</fullName>
    </submittedName>
</protein>
<sequence>YAELQELVALVEQGDVDLHTSRYDLGDVNTVAEKLEHGEIDGRAVITP</sequence>
<keyword evidence="2" id="KW-1185">Reference proteome</keyword>
<dbReference type="EMBL" id="AOJH01000080">
    <property type="protein sequence ID" value="EMA60368.1"/>
    <property type="molecule type" value="Genomic_DNA"/>
</dbReference>
<evidence type="ECO:0000313" key="1">
    <source>
        <dbReference type="EMBL" id="EMA60368.1"/>
    </source>
</evidence>
<name>M0NRZ4_9EURY</name>